<evidence type="ECO:0000313" key="4">
    <source>
        <dbReference type="Proteomes" id="UP000790833"/>
    </source>
</evidence>
<dbReference type="InterPro" id="IPR035994">
    <property type="entry name" value="Nucleoside_phosphorylase_sf"/>
</dbReference>
<dbReference type="Proteomes" id="UP000790833">
    <property type="component" value="Unassembled WGS sequence"/>
</dbReference>
<proteinExistence type="inferred from homology"/>
<dbReference type="OrthoDB" id="2331083at2759"/>
<dbReference type="Pfam" id="PF06516">
    <property type="entry name" value="NUP"/>
    <property type="match status" value="1"/>
</dbReference>
<dbReference type="PIRSF" id="PIRSF013171">
    <property type="entry name" value="Pur_nuclsid_perm"/>
    <property type="match status" value="1"/>
</dbReference>
<dbReference type="GO" id="GO:0003824">
    <property type="term" value="F:catalytic activity"/>
    <property type="evidence" value="ECO:0007669"/>
    <property type="project" value="InterPro"/>
</dbReference>
<dbReference type="RefSeq" id="XP_043048571.1">
    <property type="nucleotide sequence ID" value="XM_043191939.1"/>
</dbReference>
<dbReference type="Gene3D" id="3.40.50.1580">
    <property type="entry name" value="Nucleoside phosphorylase domain"/>
    <property type="match status" value="1"/>
</dbReference>
<keyword evidence="2" id="KW-0732">Signal</keyword>
<dbReference type="GO" id="GO:0009116">
    <property type="term" value="P:nucleoside metabolic process"/>
    <property type="evidence" value="ECO:0007669"/>
    <property type="project" value="InterPro"/>
</dbReference>
<dbReference type="PANTHER" id="PTHR38643">
    <property type="entry name" value="PURINE NUCLEOSIDE PERMEASE C285.05-RELATED"/>
    <property type="match status" value="1"/>
</dbReference>
<evidence type="ECO:0000256" key="1">
    <source>
        <dbReference type="PIRNR" id="PIRNR013171"/>
    </source>
</evidence>
<evidence type="ECO:0000256" key="2">
    <source>
        <dbReference type="SAM" id="SignalP"/>
    </source>
</evidence>
<dbReference type="GO" id="GO:0005783">
    <property type="term" value="C:endoplasmic reticulum"/>
    <property type="evidence" value="ECO:0007669"/>
    <property type="project" value="TreeGrafter"/>
</dbReference>
<keyword evidence="1" id="KW-0813">Transport</keyword>
<evidence type="ECO:0008006" key="5">
    <source>
        <dbReference type="Google" id="ProtNLM"/>
    </source>
</evidence>
<evidence type="ECO:0000313" key="3">
    <source>
        <dbReference type="EMBL" id="KAG7193022.1"/>
    </source>
</evidence>
<protein>
    <recommendedName>
        <fullName evidence="5">Purine nucleoside permease</fullName>
    </recommendedName>
</protein>
<feature type="chain" id="PRO_5040319842" description="Purine nucleoside permease" evidence="2">
    <location>
        <begin position="18"/>
        <end position="402"/>
    </location>
</feature>
<feature type="signal peptide" evidence="2">
    <location>
        <begin position="1"/>
        <end position="17"/>
    </location>
</feature>
<dbReference type="EMBL" id="JAHMUF010000014">
    <property type="protein sequence ID" value="KAG7193022.1"/>
    <property type="molecule type" value="Genomic_DNA"/>
</dbReference>
<dbReference type="AlphaFoldDB" id="A0A9P7V846"/>
<keyword evidence="4" id="KW-1185">Reference proteome</keyword>
<accession>A0A9P7V846</accession>
<sequence length="402" mass="44297">MRLEFLASAFLAATATAFPIFGKRSANTTFLEESVPDSSTNKLETSYGKPFAIFQPKVVIVSMFFYEQDPWLENMKFVNNITIPGLSPIYPDVHCTADYAVCQVTVGEGDINAAASMTALTLSPLFDFSKSYFMVAGIAGGEPQHVTLGSVTFAKYAIQGALEYEIAYADYHETNPDWKTGYFAYGTSDPSAYPENVYGTEVFELNEKLRDRAVELASSAALNNGTEGNAKMRELYEFEAAQNLPSVVKCDVMTSDNYYSGNTLGDYFAFWASLVTNGTATYCATAQEDNAHLEVLTRMTVHGIVDYDRVIVMRTISDFARPPPLYSNDTVNWFTNVSQGGSSASVANLYLAGSPIVNDILENWDAIYKDNTLYKSENYVGDLFNTLDSGNRDISAESFLIN</sequence>
<dbReference type="PANTHER" id="PTHR38643:SF1">
    <property type="entry name" value="PURINE NUCLEOSIDE PERMEASE C285.05-RELATED"/>
    <property type="match status" value="1"/>
</dbReference>
<organism evidence="3 4">
    <name type="scientific">Scheffersomyces spartinae</name>
    <dbReference type="NCBI Taxonomy" id="45513"/>
    <lineage>
        <taxon>Eukaryota</taxon>
        <taxon>Fungi</taxon>
        <taxon>Dikarya</taxon>
        <taxon>Ascomycota</taxon>
        <taxon>Saccharomycotina</taxon>
        <taxon>Pichiomycetes</taxon>
        <taxon>Debaryomycetaceae</taxon>
        <taxon>Scheffersomyces</taxon>
    </lineage>
</organism>
<comment type="caution">
    <text evidence="3">The sequence shown here is derived from an EMBL/GenBank/DDBJ whole genome shotgun (WGS) entry which is preliminary data.</text>
</comment>
<dbReference type="GeneID" id="66114510"/>
<gene>
    <name evidence="3" type="ORF">KQ657_001136</name>
</gene>
<comment type="similarity">
    <text evidence="1">Belongs to the NUP family.</text>
</comment>
<reference evidence="3" key="1">
    <citation type="submission" date="2021-03" db="EMBL/GenBank/DDBJ databases">
        <authorList>
            <person name="Palmer J.M."/>
        </authorList>
    </citation>
    <scope>NUCLEOTIDE SEQUENCE</scope>
    <source>
        <strain evidence="3">ARV_011</strain>
    </source>
</reference>
<dbReference type="InterPro" id="IPR009486">
    <property type="entry name" value="Pur_nuclsid_perm"/>
</dbReference>
<name>A0A9P7V846_9ASCO</name>
<comment type="function">
    <text evidence="1">Nucleoside permease that transports adenosine and guanosine.</text>
</comment>
<dbReference type="GO" id="GO:0055085">
    <property type="term" value="P:transmembrane transport"/>
    <property type="evidence" value="ECO:0007669"/>
    <property type="project" value="InterPro"/>
</dbReference>